<dbReference type="PANTHER" id="PTHR43196:SF2">
    <property type="entry name" value="PHOSPHOADENOSINE PHOSPHOSULFATE REDUCTASE"/>
    <property type="match status" value="1"/>
</dbReference>
<dbReference type="PANTHER" id="PTHR43196">
    <property type="entry name" value="SULFATE ADENYLYLTRANSFERASE SUBUNIT 2"/>
    <property type="match status" value="1"/>
</dbReference>
<proteinExistence type="predicted"/>
<organism evidence="2 3">
    <name type="scientific">Chromobacterium fluminis</name>
    <dbReference type="NCBI Taxonomy" id="3044269"/>
    <lineage>
        <taxon>Bacteria</taxon>
        <taxon>Pseudomonadati</taxon>
        <taxon>Pseudomonadota</taxon>
        <taxon>Betaproteobacteria</taxon>
        <taxon>Neisseriales</taxon>
        <taxon>Chromobacteriaceae</taxon>
        <taxon>Chromobacterium</taxon>
    </lineage>
</organism>
<evidence type="ECO:0000313" key="2">
    <source>
        <dbReference type="EMBL" id="NHR04440.1"/>
    </source>
</evidence>
<evidence type="ECO:0000259" key="1">
    <source>
        <dbReference type="Pfam" id="PF01507"/>
    </source>
</evidence>
<dbReference type="InterPro" id="IPR050128">
    <property type="entry name" value="Sulfate_adenylyltrnsfr_sub2"/>
</dbReference>
<dbReference type="Gene3D" id="3.40.50.620">
    <property type="entry name" value="HUPs"/>
    <property type="match status" value="1"/>
</dbReference>
<feature type="domain" description="Phosphoadenosine phosphosulphate reductase" evidence="1">
    <location>
        <begin position="41"/>
        <end position="223"/>
    </location>
</feature>
<keyword evidence="3" id="KW-1185">Reference proteome</keyword>
<dbReference type="RefSeq" id="WP_166450957.1">
    <property type="nucleotide sequence ID" value="NZ_JAAOMA010000004.1"/>
</dbReference>
<accession>A0ABX0L810</accession>
<evidence type="ECO:0000313" key="3">
    <source>
        <dbReference type="Proteomes" id="UP001515641"/>
    </source>
</evidence>
<dbReference type="EMBL" id="JAAOMA010000004">
    <property type="protein sequence ID" value="NHR04440.1"/>
    <property type="molecule type" value="Genomic_DNA"/>
</dbReference>
<protein>
    <submittedName>
        <fullName evidence="2">Phosphoadenosine phosphosulfate reductase family protein</fullName>
    </submittedName>
</protein>
<dbReference type="InterPro" id="IPR002500">
    <property type="entry name" value="PAPS_reduct_dom"/>
</dbReference>
<dbReference type="Pfam" id="PF01507">
    <property type="entry name" value="PAPS_reduct"/>
    <property type="match status" value="1"/>
</dbReference>
<name>A0ABX0L810_9NEIS</name>
<dbReference type="SUPFAM" id="SSF52402">
    <property type="entry name" value="Adenine nucleotide alpha hydrolases-like"/>
    <property type="match status" value="1"/>
</dbReference>
<reference evidence="2 3" key="1">
    <citation type="submission" date="2020-03" db="EMBL/GenBank/DDBJ databases">
        <title>Draft genome sequence of environmentally isolated cultures.</title>
        <authorList>
            <person name="Wilson H.S."/>
            <person name="De Leon M.E."/>
        </authorList>
    </citation>
    <scope>NUCLEOTIDE SEQUENCE [LARGE SCALE GENOMIC DNA]</scope>
    <source>
        <strain evidence="2 3">HSC-31F16</strain>
    </source>
</reference>
<gene>
    <name evidence="2" type="ORF">HA052_04445</name>
</gene>
<dbReference type="InterPro" id="IPR014729">
    <property type="entry name" value="Rossmann-like_a/b/a_fold"/>
</dbReference>
<dbReference type="Proteomes" id="UP001515641">
    <property type="component" value="Unassembled WGS sequence"/>
</dbReference>
<sequence length="591" mass="65840">MQFSLELEELGLKNVSTKSIEELVETAERNIESLFLAGHQVAVNFSGGKDSSVCLNLVLQCAAKLAKAGFEPKVMIANADTKMDQPEIKTHVEAELKKAALFAKQNGFSLEGFIASPSVGNEFWVRVIGGLKLPAFPGTNQDCTEALKITPILQTRKRMAALGNQPGIPLVSIVGTRFEESEVRSARMNARGETADIPWQNKDGDWLLSPIAYWTIENVWEYMGLAMQGAITAYSDFEEVVRIYRDAGGTSCSVVSDMVTEGVRSARPCGARTGCWACTPIGASDKSMENLIQSDERYHYLKSLNTLRGFLFATRWDMNRRQWYGRTIKKGYVCVRPDCYGPSMQRELLRYALTIDAEEELEARKSGIKPRFQIISPQALLAIDFVWSLHGFQRPFEALKIWRDVSMGARYPVPEVQAFPQVPMPVPRYVHVGTEWDEGPDRLNSGLRNPLLETFGGSGCMGTRELKGGKVVMDVLTDDSLSVDEESALLVLMLESDRLIDQYWADDGLSPTYAAFYYLQLGTVNIADGQHSRVDQHLRRTSHKARHGLNKDVDRDILLSKCAPNGSVPMEVKLAFNDITCRGGQPSLFEI</sequence>
<comment type="caution">
    <text evidence="2">The sequence shown here is derived from an EMBL/GenBank/DDBJ whole genome shotgun (WGS) entry which is preliminary data.</text>
</comment>